<dbReference type="RefSeq" id="XP_005827822.1">
    <property type="nucleotide sequence ID" value="XM_005827765.1"/>
</dbReference>
<name>L1IXN7_GUITC</name>
<accession>L1IXN7</accession>
<feature type="transmembrane region" description="Helical" evidence="2">
    <location>
        <begin position="305"/>
        <end position="329"/>
    </location>
</feature>
<reference evidence="7" key="2">
    <citation type="submission" date="2012-11" db="EMBL/GenBank/DDBJ databases">
        <authorList>
            <person name="Kuo A."/>
            <person name="Curtis B.A."/>
            <person name="Tanifuji G."/>
            <person name="Burki F."/>
            <person name="Gruber A."/>
            <person name="Irimia M."/>
            <person name="Maruyama S."/>
            <person name="Arias M.C."/>
            <person name="Ball S.G."/>
            <person name="Gile G.H."/>
            <person name="Hirakawa Y."/>
            <person name="Hopkins J.F."/>
            <person name="Rensing S.A."/>
            <person name="Schmutz J."/>
            <person name="Symeonidi A."/>
            <person name="Elias M."/>
            <person name="Eveleigh R.J."/>
            <person name="Herman E.K."/>
            <person name="Klute M.J."/>
            <person name="Nakayama T."/>
            <person name="Obornik M."/>
            <person name="Reyes-Prieto A."/>
            <person name="Armbrust E.V."/>
            <person name="Aves S.J."/>
            <person name="Beiko R.G."/>
            <person name="Coutinho P."/>
            <person name="Dacks J.B."/>
            <person name="Durnford D.G."/>
            <person name="Fast N.M."/>
            <person name="Green B.R."/>
            <person name="Grisdale C."/>
            <person name="Hempe F."/>
            <person name="Henrissat B."/>
            <person name="Hoppner M.P."/>
            <person name="Ishida K.-I."/>
            <person name="Kim E."/>
            <person name="Koreny L."/>
            <person name="Kroth P.G."/>
            <person name="Liu Y."/>
            <person name="Malik S.-B."/>
            <person name="Maier U.G."/>
            <person name="McRose D."/>
            <person name="Mock T."/>
            <person name="Neilson J.A."/>
            <person name="Onodera N.T."/>
            <person name="Poole A.M."/>
            <person name="Pritham E.J."/>
            <person name="Richards T.A."/>
            <person name="Rocap G."/>
            <person name="Roy S.W."/>
            <person name="Sarai C."/>
            <person name="Schaack S."/>
            <person name="Shirato S."/>
            <person name="Slamovits C.H."/>
            <person name="Spencer D.F."/>
            <person name="Suzuki S."/>
            <person name="Worden A.Z."/>
            <person name="Zauner S."/>
            <person name="Barry K."/>
            <person name="Bell C."/>
            <person name="Bharti A.K."/>
            <person name="Crow J.A."/>
            <person name="Grimwood J."/>
            <person name="Kramer R."/>
            <person name="Lindquist E."/>
            <person name="Lucas S."/>
            <person name="Salamov A."/>
            <person name="McFadden G.I."/>
            <person name="Lane C.E."/>
            <person name="Keeling P.J."/>
            <person name="Gray M.W."/>
            <person name="Grigoriev I.V."/>
            <person name="Archibald J.M."/>
        </authorList>
    </citation>
    <scope>NUCLEOTIDE SEQUENCE</scope>
    <source>
        <strain evidence="7">CCMP2712</strain>
    </source>
</reference>
<dbReference type="EMBL" id="JH993028">
    <property type="protein sequence ID" value="EKX40842.1"/>
    <property type="molecule type" value="Genomic_DNA"/>
</dbReference>
<dbReference type="PaxDb" id="55529-EKX40842"/>
<keyword evidence="1" id="KW-1015">Disulfide bond</keyword>
<keyword evidence="2" id="KW-1133">Transmembrane helix</keyword>
<dbReference type="EnsemblProtists" id="EKX40842">
    <property type="protein sequence ID" value="EKX40842"/>
    <property type="gene ID" value="GUITHDRAFT_142462"/>
</dbReference>
<protein>
    <recommendedName>
        <fullName evidence="4">EGF-like domain-containing protein</fullName>
    </recommendedName>
</protein>
<sequence length="346" mass="36388">MALVWAVMAAALALAGNAGGADASGGTFLIPSAERKLLAAQDGISNCSAACARCNMFGSTLDVPCSSKICNSKGRCDGQGRCVCFEGWAGLTCNVSTTTSPEVHQQTSTTIIITDTNATMLPGTTVLPETTSAQNLTNITGENSLQESTRTYDNITSVVSSMESTNPASTPETTPVGNSAIEATVNFLVTFSMTRAEFENIRVKYLASFARAAKVSLNRVRIVEVREISLRRSAIHRRLLASGVEVVTEVKLDGTQSADSYSISSDGLNAELVKDGLPASQGVKKVTSPSTTVVKSLGGITRSEIILASCLGGVTLLGLVVGCFVWVWINGGRKKKLEETKMYPIA</sequence>
<reference evidence="6" key="3">
    <citation type="submission" date="2015-06" db="UniProtKB">
        <authorList>
            <consortium name="EnsemblProtists"/>
        </authorList>
    </citation>
    <scope>IDENTIFICATION</scope>
</reference>
<feature type="domain" description="EGF-like" evidence="4">
    <location>
        <begin position="61"/>
        <end position="94"/>
    </location>
</feature>
<evidence type="ECO:0000313" key="5">
    <source>
        <dbReference type="EMBL" id="EKX40842.1"/>
    </source>
</evidence>
<dbReference type="PROSITE" id="PS50026">
    <property type="entry name" value="EGF_3"/>
    <property type="match status" value="1"/>
</dbReference>
<comment type="caution">
    <text evidence="1">Lacks conserved residue(s) required for the propagation of feature annotation.</text>
</comment>
<keyword evidence="2" id="KW-0472">Membrane</keyword>
<dbReference type="PROSITE" id="PS01186">
    <property type="entry name" value="EGF_2"/>
    <property type="match status" value="1"/>
</dbReference>
<feature type="disulfide bond" evidence="1">
    <location>
        <begin position="84"/>
        <end position="93"/>
    </location>
</feature>
<evidence type="ECO:0000313" key="7">
    <source>
        <dbReference type="Proteomes" id="UP000011087"/>
    </source>
</evidence>
<dbReference type="Proteomes" id="UP000011087">
    <property type="component" value="Unassembled WGS sequence"/>
</dbReference>
<proteinExistence type="predicted"/>
<evidence type="ECO:0000256" key="2">
    <source>
        <dbReference type="SAM" id="Phobius"/>
    </source>
</evidence>
<evidence type="ECO:0000259" key="4">
    <source>
        <dbReference type="PROSITE" id="PS50026"/>
    </source>
</evidence>
<feature type="signal peptide" evidence="3">
    <location>
        <begin position="1"/>
        <end position="23"/>
    </location>
</feature>
<feature type="chain" id="PRO_5008770575" description="EGF-like domain-containing protein" evidence="3">
    <location>
        <begin position="24"/>
        <end position="346"/>
    </location>
</feature>
<dbReference type="HOGENOM" id="CLU_802797_0_0_1"/>
<evidence type="ECO:0000313" key="6">
    <source>
        <dbReference type="EnsemblProtists" id="EKX40842"/>
    </source>
</evidence>
<dbReference type="KEGG" id="gtt:GUITHDRAFT_142462"/>
<keyword evidence="7" id="KW-1185">Reference proteome</keyword>
<keyword evidence="2" id="KW-0812">Transmembrane</keyword>
<dbReference type="AlphaFoldDB" id="L1IXN7"/>
<organism evidence="5">
    <name type="scientific">Guillardia theta (strain CCMP2712)</name>
    <name type="common">Cryptophyte</name>
    <dbReference type="NCBI Taxonomy" id="905079"/>
    <lineage>
        <taxon>Eukaryota</taxon>
        <taxon>Cryptophyceae</taxon>
        <taxon>Pyrenomonadales</taxon>
        <taxon>Geminigeraceae</taxon>
        <taxon>Guillardia</taxon>
    </lineage>
</organism>
<dbReference type="PROSITE" id="PS00022">
    <property type="entry name" value="EGF_1"/>
    <property type="match status" value="1"/>
</dbReference>
<keyword evidence="1" id="KW-0245">EGF-like domain</keyword>
<evidence type="ECO:0000256" key="3">
    <source>
        <dbReference type="SAM" id="SignalP"/>
    </source>
</evidence>
<evidence type="ECO:0000256" key="1">
    <source>
        <dbReference type="PROSITE-ProRule" id="PRU00076"/>
    </source>
</evidence>
<dbReference type="OrthoDB" id="410592at2759"/>
<reference evidence="5 7" key="1">
    <citation type="journal article" date="2012" name="Nature">
        <title>Algal genomes reveal evolutionary mosaicism and the fate of nucleomorphs.</title>
        <authorList>
            <consortium name="DOE Joint Genome Institute"/>
            <person name="Curtis B.A."/>
            <person name="Tanifuji G."/>
            <person name="Burki F."/>
            <person name="Gruber A."/>
            <person name="Irimia M."/>
            <person name="Maruyama S."/>
            <person name="Arias M.C."/>
            <person name="Ball S.G."/>
            <person name="Gile G.H."/>
            <person name="Hirakawa Y."/>
            <person name="Hopkins J.F."/>
            <person name="Kuo A."/>
            <person name="Rensing S.A."/>
            <person name="Schmutz J."/>
            <person name="Symeonidi A."/>
            <person name="Elias M."/>
            <person name="Eveleigh R.J."/>
            <person name="Herman E.K."/>
            <person name="Klute M.J."/>
            <person name="Nakayama T."/>
            <person name="Obornik M."/>
            <person name="Reyes-Prieto A."/>
            <person name="Armbrust E.V."/>
            <person name="Aves S.J."/>
            <person name="Beiko R.G."/>
            <person name="Coutinho P."/>
            <person name="Dacks J.B."/>
            <person name="Durnford D.G."/>
            <person name="Fast N.M."/>
            <person name="Green B.R."/>
            <person name="Grisdale C.J."/>
            <person name="Hempel F."/>
            <person name="Henrissat B."/>
            <person name="Hoppner M.P."/>
            <person name="Ishida K."/>
            <person name="Kim E."/>
            <person name="Koreny L."/>
            <person name="Kroth P.G."/>
            <person name="Liu Y."/>
            <person name="Malik S.B."/>
            <person name="Maier U.G."/>
            <person name="McRose D."/>
            <person name="Mock T."/>
            <person name="Neilson J.A."/>
            <person name="Onodera N.T."/>
            <person name="Poole A.M."/>
            <person name="Pritham E.J."/>
            <person name="Richards T.A."/>
            <person name="Rocap G."/>
            <person name="Roy S.W."/>
            <person name="Sarai C."/>
            <person name="Schaack S."/>
            <person name="Shirato S."/>
            <person name="Slamovits C.H."/>
            <person name="Spencer D.F."/>
            <person name="Suzuki S."/>
            <person name="Worden A.Z."/>
            <person name="Zauner S."/>
            <person name="Barry K."/>
            <person name="Bell C."/>
            <person name="Bharti A.K."/>
            <person name="Crow J.A."/>
            <person name="Grimwood J."/>
            <person name="Kramer R."/>
            <person name="Lindquist E."/>
            <person name="Lucas S."/>
            <person name="Salamov A."/>
            <person name="McFadden G.I."/>
            <person name="Lane C.E."/>
            <person name="Keeling P.J."/>
            <person name="Gray M.W."/>
            <person name="Grigoriev I.V."/>
            <person name="Archibald J.M."/>
        </authorList>
    </citation>
    <scope>NUCLEOTIDE SEQUENCE</scope>
    <source>
        <strain evidence="5 7">CCMP2712</strain>
    </source>
</reference>
<dbReference type="InterPro" id="IPR000742">
    <property type="entry name" value="EGF"/>
</dbReference>
<keyword evidence="3" id="KW-0732">Signal</keyword>
<gene>
    <name evidence="5" type="ORF">GUITHDRAFT_142462</name>
</gene>
<dbReference type="GeneID" id="17297436"/>